<evidence type="ECO:0000313" key="13">
    <source>
        <dbReference type="EMBL" id="CAB4770550.1"/>
    </source>
</evidence>
<keyword evidence="5" id="KW-0479">Metal-binding</keyword>
<dbReference type="PANTHER" id="PTHR43513:SF3">
    <property type="entry name" value="DIHYDROOROTATE DEHYDROGENASE B (NAD(+)), ELECTRON TRANSFER SUBUNIT-RELATED"/>
    <property type="match status" value="1"/>
</dbReference>
<dbReference type="GO" id="GO:0006221">
    <property type="term" value="P:pyrimidine nucleotide biosynthetic process"/>
    <property type="evidence" value="ECO:0007669"/>
    <property type="project" value="InterPro"/>
</dbReference>
<evidence type="ECO:0000313" key="14">
    <source>
        <dbReference type="EMBL" id="CAB4801173.1"/>
    </source>
</evidence>
<dbReference type="Gene3D" id="3.40.50.80">
    <property type="entry name" value="Nucleotide-binding domain of ferredoxin-NADP reductase (FNR) module"/>
    <property type="match status" value="1"/>
</dbReference>
<dbReference type="GO" id="GO:0016491">
    <property type="term" value="F:oxidoreductase activity"/>
    <property type="evidence" value="ECO:0007669"/>
    <property type="project" value="InterPro"/>
</dbReference>
<comment type="cofactor">
    <cofactor evidence="10">
        <name>[2Fe-2S] cluster</name>
        <dbReference type="ChEBI" id="CHEBI:190135"/>
    </cofactor>
</comment>
<evidence type="ECO:0000256" key="6">
    <source>
        <dbReference type="ARBA" id="ARBA00022827"/>
    </source>
</evidence>
<evidence type="ECO:0000256" key="10">
    <source>
        <dbReference type="ARBA" id="ARBA00034078"/>
    </source>
</evidence>
<dbReference type="Gene3D" id="2.40.30.10">
    <property type="entry name" value="Translation factors"/>
    <property type="match status" value="1"/>
</dbReference>
<dbReference type="InterPro" id="IPR039261">
    <property type="entry name" value="FNR_nucleotide-bd"/>
</dbReference>
<name>A0A6J6C3I6_9ZZZZ</name>
<dbReference type="GO" id="GO:0051537">
    <property type="term" value="F:2 iron, 2 sulfur cluster binding"/>
    <property type="evidence" value="ECO:0007669"/>
    <property type="project" value="UniProtKB-KW"/>
</dbReference>
<dbReference type="EMBL" id="CAEZZX010000013">
    <property type="protein sequence ID" value="CAB4770550.1"/>
    <property type="molecule type" value="Genomic_DNA"/>
</dbReference>
<gene>
    <name evidence="12" type="ORF">UFOPK1446_00652</name>
    <name evidence="13" type="ORF">UFOPK2938_00131</name>
    <name evidence="14" type="ORF">UFOPK3024_00615</name>
</gene>
<dbReference type="PANTHER" id="PTHR43513">
    <property type="entry name" value="DIHYDROOROTATE DEHYDROGENASE B (NAD(+)), ELECTRON TRANSFER SUBUNIT"/>
    <property type="match status" value="1"/>
</dbReference>
<dbReference type="GO" id="GO:0050660">
    <property type="term" value="F:flavin adenine dinucleotide binding"/>
    <property type="evidence" value="ECO:0007669"/>
    <property type="project" value="InterPro"/>
</dbReference>
<evidence type="ECO:0000256" key="7">
    <source>
        <dbReference type="ARBA" id="ARBA00022982"/>
    </source>
</evidence>
<proteinExistence type="inferred from homology"/>
<dbReference type="PIRSF" id="PIRSF006816">
    <property type="entry name" value="Cyc3_hyd_g"/>
    <property type="match status" value="1"/>
</dbReference>
<evidence type="ECO:0000256" key="3">
    <source>
        <dbReference type="ARBA" id="ARBA00022630"/>
    </source>
</evidence>
<dbReference type="InterPro" id="IPR001433">
    <property type="entry name" value="OxRdtase_FAD/NAD-bd"/>
</dbReference>
<comment type="similarity">
    <text evidence="1">Belongs to the PyrK family.</text>
</comment>
<accession>A0A6J6C3I6</accession>
<keyword evidence="2" id="KW-0813">Transport</keyword>
<dbReference type="InterPro" id="IPR017927">
    <property type="entry name" value="FAD-bd_FR_type"/>
</dbReference>
<evidence type="ECO:0000259" key="11">
    <source>
        <dbReference type="PROSITE" id="PS51384"/>
    </source>
</evidence>
<dbReference type="InterPro" id="IPR017938">
    <property type="entry name" value="Riboflavin_synthase-like_b-brl"/>
</dbReference>
<dbReference type="GO" id="GO:0046872">
    <property type="term" value="F:metal ion binding"/>
    <property type="evidence" value="ECO:0007669"/>
    <property type="project" value="UniProtKB-KW"/>
</dbReference>
<keyword evidence="7" id="KW-0249">Electron transport</keyword>
<keyword evidence="4" id="KW-0001">2Fe-2S</keyword>
<evidence type="ECO:0000313" key="12">
    <source>
        <dbReference type="EMBL" id="CAB4545093.1"/>
    </source>
</evidence>
<evidence type="ECO:0000256" key="9">
    <source>
        <dbReference type="ARBA" id="ARBA00023014"/>
    </source>
</evidence>
<keyword evidence="3" id="KW-0285">Flavoprotein</keyword>
<dbReference type="InterPro" id="IPR019480">
    <property type="entry name" value="Dihydroorotate_DH_Fe-S-bd"/>
</dbReference>
<dbReference type="CDD" id="cd06218">
    <property type="entry name" value="DHOD_e_trans"/>
    <property type="match status" value="1"/>
</dbReference>
<dbReference type="AlphaFoldDB" id="A0A6J6C3I6"/>
<evidence type="ECO:0000256" key="1">
    <source>
        <dbReference type="ARBA" id="ARBA00006422"/>
    </source>
</evidence>
<keyword evidence="6" id="KW-0274">FAD</keyword>
<dbReference type="PROSITE" id="PS51384">
    <property type="entry name" value="FAD_FR"/>
    <property type="match status" value="1"/>
</dbReference>
<dbReference type="EMBL" id="CAEZSO010000116">
    <property type="protein sequence ID" value="CAB4545093.1"/>
    <property type="molecule type" value="Genomic_DNA"/>
</dbReference>
<dbReference type="InterPro" id="IPR037117">
    <property type="entry name" value="Dihydroorotate_DH_ele_sf"/>
</dbReference>
<dbReference type="Pfam" id="PF10418">
    <property type="entry name" value="DHODB_Fe-S_bind"/>
    <property type="match status" value="1"/>
</dbReference>
<dbReference type="EMBL" id="CAFAAK010000113">
    <property type="protein sequence ID" value="CAB4801173.1"/>
    <property type="molecule type" value="Genomic_DNA"/>
</dbReference>
<evidence type="ECO:0000256" key="2">
    <source>
        <dbReference type="ARBA" id="ARBA00022448"/>
    </source>
</evidence>
<dbReference type="InterPro" id="IPR050353">
    <property type="entry name" value="PyrK_electron_transfer"/>
</dbReference>
<reference evidence="12" key="1">
    <citation type="submission" date="2020-05" db="EMBL/GenBank/DDBJ databases">
        <authorList>
            <person name="Chiriac C."/>
            <person name="Salcher M."/>
            <person name="Ghai R."/>
            <person name="Kavagutti S V."/>
        </authorList>
    </citation>
    <scope>NUCLEOTIDE SEQUENCE</scope>
</reference>
<keyword evidence="8" id="KW-0408">Iron</keyword>
<dbReference type="PRINTS" id="PR00409">
    <property type="entry name" value="PHDIOXRDTASE"/>
</dbReference>
<organism evidence="12">
    <name type="scientific">freshwater metagenome</name>
    <dbReference type="NCBI Taxonomy" id="449393"/>
    <lineage>
        <taxon>unclassified sequences</taxon>
        <taxon>metagenomes</taxon>
        <taxon>ecological metagenomes</taxon>
    </lineage>
</organism>
<feature type="domain" description="FAD-binding FR-type" evidence="11">
    <location>
        <begin position="2"/>
        <end position="105"/>
    </location>
</feature>
<dbReference type="Pfam" id="PF00175">
    <property type="entry name" value="NAD_binding_1"/>
    <property type="match status" value="1"/>
</dbReference>
<keyword evidence="9" id="KW-0411">Iron-sulfur</keyword>
<sequence>MAVQVKGEVLDIRRIGSYFNLSMVAPGIAEHARPGHFVALNVGGDSSSLLLRRAFSIYRTEQRGVYGGTVDIVFSIAGPGTAWLADRQRHDPIDIVGPLGRPFVLPAEPVPCVLIGGGYGAAPLFTLAEKLRERGCRVDFVLGASTEDRLFGALEGKRMSQSIAITTEDGSLGERGRVTDVLPRIIERSDSAVLYACGPMGMLQAVAKTAERYGIHSQCAVEESMACGVGVCMTCVMPVIGDDGQTRMVRSCVEGPVFRGDRVRWSEVGTVPDDTIGSIAWTQATNDSLFAASAPVAVEEDLPVDGEDAFVEASDADDEGSAS</sequence>
<dbReference type="SUPFAM" id="SSF63380">
    <property type="entry name" value="Riboflavin synthase domain-like"/>
    <property type="match status" value="1"/>
</dbReference>
<dbReference type="SUPFAM" id="SSF52343">
    <property type="entry name" value="Ferredoxin reductase-like, C-terminal NADP-linked domain"/>
    <property type="match status" value="1"/>
</dbReference>
<evidence type="ECO:0000256" key="5">
    <source>
        <dbReference type="ARBA" id="ARBA00022723"/>
    </source>
</evidence>
<dbReference type="Gene3D" id="2.10.240.10">
    <property type="entry name" value="Dihydroorotate dehydrogenase, electron transfer subunit"/>
    <property type="match status" value="1"/>
</dbReference>
<evidence type="ECO:0000256" key="4">
    <source>
        <dbReference type="ARBA" id="ARBA00022714"/>
    </source>
</evidence>
<dbReference type="InterPro" id="IPR012165">
    <property type="entry name" value="Cyt_c3_hydrogenase_gsu"/>
</dbReference>
<evidence type="ECO:0000256" key="8">
    <source>
        <dbReference type="ARBA" id="ARBA00023004"/>
    </source>
</evidence>
<protein>
    <submittedName>
        <fullName evidence="12">Unannotated protein</fullName>
    </submittedName>
</protein>